<dbReference type="GO" id="GO:0016787">
    <property type="term" value="F:hydrolase activity"/>
    <property type="evidence" value="ECO:0007669"/>
    <property type="project" value="UniProtKB-KW"/>
</dbReference>
<sequence length="442" mass="47172">MAPLSAFTLLFLTGLAAARVCTNVTIPIDISARQGLFQNVPSEGNLDTGAFVQAFNQRGRNYSQTLLEGFQTVTGSYRISAKFCHPDGGAGSTVQLLSHGIGFDKTYWDLPYNNYNYSYVETAIAQGYSTLAIDRFGIGNSSHGDPINTVQAQAEVEALNAVTTKLRNGEIPGVSSRFNKVIHVGHSFGSVQSVWLSALYPNNTDGLVLTGYSPDGSFLPITLAAWNLHSARLNQPLRLGDQRPAGIFNRFAQYASGPALINGISSVLHVFGITLTSQDTWNEVATTEVGDLIASWNQTVTPYNYSSGYLVTSDLTATQYVFLLAGFYDIGLGVFSEQTKQPVTIGEILTIGNAPATSSFTGPVLVFTGREDVPFCGGDCLAVTGNSAPSIPGETKMQFPNNTGGFEAYIQPNTGHGIAAHYNATAGYMVILNWLGSHGLSA</sequence>
<proteinExistence type="predicted"/>
<keyword evidence="4" id="KW-1185">Reference proteome</keyword>
<protein>
    <submittedName>
        <fullName evidence="3">Alpha/beta-hydrolase</fullName>
    </submittedName>
</protein>
<keyword evidence="1" id="KW-0732">Signal</keyword>
<feature type="chain" id="PRO_5025471362" evidence="1">
    <location>
        <begin position="19"/>
        <end position="442"/>
    </location>
</feature>
<dbReference type="Gene3D" id="3.40.50.1820">
    <property type="entry name" value="alpha/beta hydrolase"/>
    <property type="match status" value="1"/>
</dbReference>
<dbReference type="InterPro" id="IPR029058">
    <property type="entry name" value="AB_hydrolase_fold"/>
</dbReference>
<feature type="signal peptide" evidence="1">
    <location>
        <begin position="1"/>
        <end position="18"/>
    </location>
</feature>
<dbReference type="EMBL" id="MU006782">
    <property type="protein sequence ID" value="KAF2641750.1"/>
    <property type="molecule type" value="Genomic_DNA"/>
</dbReference>
<name>A0A6A6S2G5_9PLEO</name>
<evidence type="ECO:0000259" key="2">
    <source>
        <dbReference type="Pfam" id="PF12697"/>
    </source>
</evidence>
<reference evidence="3" key="1">
    <citation type="journal article" date="2020" name="Stud. Mycol.">
        <title>101 Dothideomycetes genomes: a test case for predicting lifestyles and emergence of pathogens.</title>
        <authorList>
            <person name="Haridas S."/>
            <person name="Albert R."/>
            <person name="Binder M."/>
            <person name="Bloem J."/>
            <person name="Labutti K."/>
            <person name="Salamov A."/>
            <person name="Andreopoulos B."/>
            <person name="Baker S."/>
            <person name="Barry K."/>
            <person name="Bills G."/>
            <person name="Bluhm B."/>
            <person name="Cannon C."/>
            <person name="Castanera R."/>
            <person name="Culley D."/>
            <person name="Daum C."/>
            <person name="Ezra D."/>
            <person name="Gonzalez J."/>
            <person name="Henrissat B."/>
            <person name="Kuo A."/>
            <person name="Liang C."/>
            <person name="Lipzen A."/>
            <person name="Lutzoni F."/>
            <person name="Magnuson J."/>
            <person name="Mondo S."/>
            <person name="Nolan M."/>
            <person name="Ohm R."/>
            <person name="Pangilinan J."/>
            <person name="Park H.-J."/>
            <person name="Ramirez L."/>
            <person name="Alfaro M."/>
            <person name="Sun H."/>
            <person name="Tritt A."/>
            <person name="Yoshinaga Y."/>
            <person name="Zwiers L.-H."/>
            <person name="Turgeon B."/>
            <person name="Goodwin S."/>
            <person name="Spatafora J."/>
            <person name="Crous P."/>
            <person name="Grigoriev I."/>
        </authorList>
    </citation>
    <scope>NUCLEOTIDE SEQUENCE</scope>
    <source>
        <strain evidence="3">CBS 473.64</strain>
    </source>
</reference>
<keyword evidence="3" id="KW-0378">Hydrolase</keyword>
<evidence type="ECO:0000313" key="4">
    <source>
        <dbReference type="Proteomes" id="UP000799753"/>
    </source>
</evidence>
<organism evidence="3 4">
    <name type="scientific">Massarina eburnea CBS 473.64</name>
    <dbReference type="NCBI Taxonomy" id="1395130"/>
    <lineage>
        <taxon>Eukaryota</taxon>
        <taxon>Fungi</taxon>
        <taxon>Dikarya</taxon>
        <taxon>Ascomycota</taxon>
        <taxon>Pezizomycotina</taxon>
        <taxon>Dothideomycetes</taxon>
        <taxon>Pleosporomycetidae</taxon>
        <taxon>Pleosporales</taxon>
        <taxon>Massarineae</taxon>
        <taxon>Massarinaceae</taxon>
        <taxon>Massarina</taxon>
    </lineage>
</organism>
<dbReference type="Pfam" id="PF12697">
    <property type="entry name" value="Abhydrolase_6"/>
    <property type="match status" value="1"/>
</dbReference>
<dbReference type="Proteomes" id="UP000799753">
    <property type="component" value="Unassembled WGS sequence"/>
</dbReference>
<accession>A0A6A6S2G5</accession>
<feature type="domain" description="AB hydrolase-1" evidence="2">
    <location>
        <begin position="96"/>
        <end position="309"/>
    </location>
</feature>
<dbReference type="InterPro" id="IPR000073">
    <property type="entry name" value="AB_hydrolase_1"/>
</dbReference>
<gene>
    <name evidence="3" type="ORF">P280DRAFT_284116</name>
</gene>
<evidence type="ECO:0000256" key="1">
    <source>
        <dbReference type="SAM" id="SignalP"/>
    </source>
</evidence>
<dbReference type="SUPFAM" id="SSF53474">
    <property type="entry name" value="alpha/beta-Hydrolases"/>
    <property type="match status" value="1"/>
</dbReference>
<dbReference type="AlphaFoldDB" id="A0A6A6S2G5"/>
<evidence type="ECO:0000313" key="3">
    <source>
        <dbReference type="EMBL" id="KAF2641750.1"/>
    </source>
</evidence>
<dbReference type="OrthoDB" id="190201at2759"/>